<name>X1NXP0_9ZZZZ</name>
<proteinExistence type="predicted"/>
<gene>
    <name evidence="1" type="ORF">S06H3_51264</name>
</gene>
<accession>X1NXP0</accession>
<reference evidence="1" key="1">
    <citation type="journal article" date="2014" name="Front. Microbiol.">
        <title>High frequency of phylogenetically diverse reductive dehalogenase-homologous genes in deep subseafloor sedimentary metagenomes.</title>
        <authorList>
            <person name="Kawai M."/>
            <person name="Futagami T."/>
            <person name="Toyoda A."/>
            <person name="Takaki Y."/>
            <person name="Nishi S."/>
            <person name="Hori S."/>
            <person name="Arai W."/>
            <person name="Tsubouchi T."/>
            <person name="Morono Y."/>
            <person name="Uchiyama I."/>
            <person name="Ito T."/>
            <person name="Fujiyama A."/>
            <person name="Inagaki F."/>
            <person name="Takami H."/>
        </authorList>
    </citation>
    <scope>NUCLEOTIDE SEQUENCE</scope>
    <source>
        <strain evidence="1">Expedition CK06-06</strain>
    </source>
</reference>
<comment type="caution">
    <text evidence="1">The sequence shown here is derived from an EMBL/GenBank/DDBJ whole genome shotgun (WGS) entry which is preliminary data.</text>
</comment>
<dbReference type="AlphaFoldDB" id="X1NXP0"/>
<organism evidence="1">
    <name type="scientific">marine sediment metagenome</name>
    <dbReference type="NCBI Taxonomy" id="412755"/>
    <lineage>
        <taxon>unclassified sequences</taxon>
        <taxon>metagenomes</taxon>
        <taxon>ecological metagenomes</taxon>
    </lineage>
</organism>
<protein>
    <submittedName>
        <fullName evidence="1">Uncharacterized protein</fullName>
    </submittedName>
</protein>
<evidence type="ECO:0000313" key="1">
    <source>
        <dbReference type="EMBL" id="GAI34956.1"/>
    </source>
</evidence>
<dbReference type="EMBL" id="BARV01032519">
    <property type="protein sequence ID" value="GAI34956.1"/>
    <property type="molecule type" value="Genomic_DNA"/>
</dbReference>
<sequence length="51" mass="6088">MDRPKQEELEEIVYSPDSSLRNPARLIDETIRDFRSSRELAWRLIIRDISA</sequence>
<feature type="non-terminal residue" evidence="1">
    <location>
        <position position="51"/>
    </location>
</feature>